<organism evidence="4 5">
    <name type="scientific">Candidatus Reconcilbacillus cellulovorans</name>
    <dbReference type="NCBI Taxonomy" id="1906605"/>
    <lineage>
        <taxon>Bacteria</taxon>
        <taxon>Bacillati</taxon>
        <taxon>Bacillota</taxon>
        <taxon>Bacilli</taxon>
        <taxon>Bacillales</taxon>
        <taxon>Paenibacillaceae</taxon>
        <taxon>Candidatus Reconcilbacillus</taxon>
    </lineage>
</organism>
<dbReference type="PROSITE" id="PS51635">
    <property type="entry name" value="PNPLA"/>
    <property type="match status" value="1"/>
</dbReference>
<dbReference type="GO" id="GO:0016787">
    <property type="term" value="F:hydrolase activity"/>
    <property type="evidence" value="ECO:0007669"/>
    <property type="project" value="UniProtKB-UniRule"/>
</dbReference>
<evidence type="ECO:0000256" key="1">
    <source>
        <dbReference type="ARBA" id="ARBA00023098"/>
    </source>
</evidence>
<evidence type="ECO:0000313" key="5">
    <source>
        <dbReference type="Proteomes" id="UP000243688"/>
    </source>
</evidence>
<feature type="active site" description="Proton acceptor" evidence="2">
    <location>
        <position position="193"/>
    </location>
</feature>
<dbReference type="Pfam" id="PF01734">
    <property type="entry name" value="Patatin"/>
    <property type="match status" value="1"/>
</dbReference>
<dbReference type="AlphaFoldDB" id="A0A2A6E270"/>
<dbReference type="CDD" id="cd07207">
    <property type="entry name" value="Pat_ExoU_VipD_like"/>
    <property type="match status" value="1"/>
</dbReference>
<keyword evidence="1 2" id="KW-0443">Lipid metabolism</keyword>
<protein>
    <submittedName>
        <fullName evidence="4">Patatin</fullName>
    </submittedName>
</protein>
<dbReference type="InterPro" id="IPR052580">
    <property type="entry name" value="Lipid_Hydrolase"/>
</dbReference>
<dbReference type="GO" id="GO:0016042">
    <property type="term" value="P:lipid catabolic process"/>
    <property type="evidence" value="ECO:0007669"/>
    <property type="project" value="UniProtKB-UniRule"/>
</dbReference>
<accession>A0A2A6E270</accession>
<keyword evidence="2" id="KW-0442">Lipid degradation</keyword>
<sequence length="303" mass="33353">MQVRTAAGEKRIHAVFEGGGVRAIAFAGAVCAAEERGFSFVRMAGTSSGAIVASLLAAGYGGDEMKRIILETPFETFLVRSKLHRLRYAGPALRLLLRKGLYSADRLECWIDELLAAKGLATFGDLPPKRLRIIASDISGGRLLVLPDDIARYGLHPQRLRISKAVRMSASIPFFFDPVVLRGPSWEPYYIVDGGLLSNFPLWLLEEESGDGGPPTIGFRLVGRREGEPHRITGPVSMLTALFSTMMDAHDERYIEKPARSRTVRIPTGDVRATQFSIPKEKSLELFEAGRMAAAAFFDKWSV</sequence>
<dbReference type="SUPFAM" id="SSF52151">
    <property type="entry name" value="FabD/lysophospholipase-like"/>
    <property type="match status" value="1"/>
</dbReference>
<dbReference type="InterPro" id="IPR016035">
    <property type="entry name" value="Acyl_Trfase/lysoPLipase"/>
</dbReference>
<comment type="caution">
    <text evidence="4">The sequence shown here is derived from an EMBL/GenBank/DDBJ whole genome shotgun (WGS) entry which is preliminary data.</text>
</comment>
<feature type="short sequence motif" description="GXSXG" evidence="2">
    <location>
        <begin position="45"/>
        <end position="49"/>
    </location>
</feature>
<evidence type="ECO:0000259" key="3">
    <source>
        <dbReference type="PROSITE" id="PS51635"/>
    </source>
</evidence>
<comment type="caution">
    <text evidence="2">Lacks conserved residue(s) required for the propagation of feature annotation.</text>
</comment>
<dbReference type="Gene3D" id="3.40.1090.10">
    <property type="entry name" value="Cytosolic phospholipase A2 catalytic domain"/>
    <property type="match status" value="2"/>
</dbReference>
<dbReference type="InterPro" id="IPR002641">
    <property type="entry name" value="PNPLA_dom"/>
</dbReference>
<dbReference type="PANTHER" id="PTHR46394">
    <property type="entry name" value="ANNEXIN"/>
    <property type="match status" value="1"/>
</dbReference>
<evidence type="ECO:0000313" key="4">
    <source>
        <dbReference type="EMBL" id="PDO10906.1"/>
    </source>
</evidence>
<proteinExistence type="predicted"/>
<keyword evidence="2" id="KW-0378">Hydrolase</keyword>
<feature type="active site" description="Nucleophile" evidence="2">
    <location>
        <position position="47"/>
    </location>
</feature>
<feature type="domain" description="PNPLA" evidence="3">
    <location>
        <begin position="14"/>
        <end position="206"/>
    </location>
</feature>
<evidence type="ECO:0000256" key="2">
    <source>
        <dbReference type="PROSITE-ProRule" id="PRU01161"/>
    </source>
</evidence>
<dbReference type="EMBL" id="MOXJ01000008">
    <property type="protein sequence ID" value="PDO10906.1"/>
    <property type="molecule type" value="Genomic_DNA"/>
</dbReference>
<name>A0A2A6E270_9BACL</name>
<gene>
    <name evidence="4" type="ORF">BLM47_04920</name>
</gene>
<dbReference type="Proteomes" id="UP000243688">
    <property type="component" value="Unassembled WGS sequence"/>
</dbReference>
<reference evidence="4 5" key="1">
    <citation type="submission" date="2016-12" db="EMBL/GenBank/DDBJ databases">
        <title>Candidatus Reconcilibacillus cellulovorans genome.</title>
        <authorList>
            <person name="Kolinko S."/>
            <person name="Wu Y.-W."/>
            <person name="Tachea F."/>
            <person name="Denzel E."/>
            <person name="Hiras J."/>
            <person name="Baecker N."/>
            <person name="Chan L.J."/>
            <person name="Eichorst S.A."/>
            <person name="Frey D."/>
            <person name="Adams P.D."/>
            <person name="Pray T."/>
            <person name="Tanjore D."/>
            <person name="Petzold C.J."/>
            <person name="Gladden J.M."/>
            <person name="Simmons B.A."/>
            <person name="Singer S.W."/>
        </authorList>
    </citation>
    <scope>NUCLEOTIDE SEQUENCE [LARGE SCALE GENOMIC DNA]</scope>
    <source>
        <strain evidence="4">JTherm</strain>
    </source>
</reference>
<dbReference type="PANTHER" id="PTHR46394:SF1">
    <property type="entry name" value="PNPLA DOMAIN-CONTAINING PROTEIN"/>
    <property type="match status" value="1"/>
</dbReference>
<feature type="short sequence motif" description="DGA/G" evidence="2">
    <location>
        <begin position="193"/>
        <end position="195"/>
    </location>
</feature>